<dbReference type="EMBL" id="JANJYI010000006">
    <property type="protein sequence ID" value="KAK2644651.1"/>
    <property type="molecule type" value="Genomic_DNA"/>
</dbReference>
<accession>A0AAD9TYQ4</accession>
<sequence>MQDLVPESYSVCRSISFYSFLNSHMNNILINGQILPELFTLPNLMHLQLDYNTFGRTTIPDSYSNMSKLLKQDLSSNHLDGIIPPNKLSPNITTIDFDSNQLSNISGSFDLPLSVTLRFPASRKGSISKGALIGIILGGIAAAVTLLAIVSLVIVKANLRGSHVL</sequence>
<reference evidence="3" key="1">
    <citation type="journal article" date="2023" name="Plant J.">
        <title>Genome sequences and population genomics provide insights into the demographic history, inbreeding, and mutation load of two 'living fossil' tree species of Dipteronia.</title>
        <authorList>
            <person name="Feng Y."/>
            <person name="Comes H.P."/>
            <person name="Chen J."/>
            <person name="Zhu S."/>
            <person name="Lu R."/>
            <person name="Zhang X."/>
            <person name="Li P."/>
            <person name="Qiu J."/>
            <person name="Olsen K.M."/>
            <person name="Qiu Y."/>
        </authorList>
    </citation>
    <scope>NUCLEOTIDE SEQUENCE</scope>
    <source>
        <strain evidence="3">KIB01</strain>
    </source>
</reference>
<name>A0AAD9TYQ4_9ROSI</name>
<gene>
    <name evidence="3" type="ORF">Ddye_019846</name>
</gene>
<evidence type="ECO:0000313" key="4">
    <source>
        <dbReference type="Proteomes" id="UP001280121"/>
    </source>
</evidence>
<keyword evidence="2" id="KW-0472">Membrane</keyword>
<dbReference type="PANTHER" id="PTHR48059">
    <property type="entry name" value="POLYGALACTURONASE INHIBITOR 1"/>
    <property type="match status" value="1"/>
</dbReference>
<dbReference type="Gene3D" id="3.80.10.10">
    <property type="entry name" value="Ribonuclease Inhibitor"/>
    <property type="match status" value="1"/>
</dbReference>
<dbReference type="InterPro" id="IPR032675">
    <property type="entry name" value="LRR_dom_sf"/>
</dbReference>
<feature type="transmembrane region" description="Helical" evidence="2">
    <location>
        <begin position="131"/>
        <end position="155"/>
    </location>
</feature>
<protein>
    <submittedName>
        <fullName evidence="3">Uncharacterized protein</fullName>
    </submittedName>
</protein>
<proteinExistence type="predicted"/>
<dbReference type="Proteomes" id="UP001280121">
    <property type="component" value="Unassembled WGS sequence"/>
</dbReference>
<evidence type="ECO:0000256" key="1">
    <source>
        <dbReference type="ARBA" id="ARBA00004196"/>
    </source>
</evidence>
<comment type="subcellular location">
    <subcellularLocation>
        <location evidence="1">Cell envelope</location>
    </subcellularLocation>
</comment>
<keyword evidence="2" id="KW-1133">Transmembrane helix</keyword>
<evidence type="ECO:0000313" key="3">
    <source>
        <dbReference type="EMBL" id="KAK2644651.1"/>
    </source>
</evidence>
<keyword evidence="4" id="KW-1185">Reference proteome</keyword>
<dbReference type="AlphaFoldDB" id="A0AAD9TYQ4"/>
<keyword evidence="2" id="KW-0812">Transmembrane</keyword>
<comment type="caution">
    <text evidence="3">The sequence shown here is derived from an EMBL/GenBank/DDBJ whole genome shotgun (WGS) entry which is preliminary data.</text>
</comment>
<dbReference type="InterPro" id="IPR051848">
    <property type="entry name" value="PGIP"/>
</dbReference>
<organism evidence="3 4">
    <name type="scientific">Dipteronia dyeriana</name>
    <dbReference type="NCBI Taxonomy" id="168575"/>
    <lineage>
        <taxon>Eukaryota</taxon>
        <taxon>Viridiplantae</taxon>
        <taxon>Streptophyta</taxon>
        <taxon>Embryophyta</taxon>
        <taxon>Tracheophyta</taxon>
        <taxon>Spermatophyta</taxon>
        <taxon>Magnoliopsida</taxon>
        <taxon>eudicotyledons</taxon>
        <taxon>Gunneridae</taxon>
        <taxon>Pentapetalae</taxon>
        <taxon>rosids</taxon>
        <taxon>malvids</taxon>
        <taxon>Sapindales</taxon>
        <taxon>Sapindaceae</taxon>
        <taxon>Hippocastanoideae</taxon>
        <taxon>Acereae</taxon>
        <taxon>Dipteronia</taxon>
    </lineage>
</organism>
<dbReference type="SUPFAM" id="SSF52058">
    <property type="entry name" value="L domain-like"/>
    <property type="match status" value="1"/>
</dbReference>
<evidence type="ECO:0000256" key="2">
    <source>
        <dbReference type="SAM" id="Phobius"/>
    </source>
</evidence>
<dbReference type="PANTHER" id="PTHR48059:SF30">
    <property type="entry name" value="OS06G0587000 PROTEIN"/>
    <property type="match status" value="1"/>
</dbReference>